<dbReference type="OrthoDB" id="5734981at2"/>
<protein>
    <submittedName>
        <fullName evidence="2">Sigma-E factor negative regulatory protein RseA</fullName>
    </submittedName>
</protein>
<evidence type="ECO:0000259" key="1">
    <source>
        <dbReference type="Pfam" id="PF03872"/>
    </source>
</evidence>
<dbReference type="AlphaFoldDB" id="A0A1H1X1X0"/>
<dbReference type="InterPro" id="IPR005572">
    <property type="entry name" value="Anti-sigma_E_RseA_N"/>
</dbReference>
<proteinExistence type="predicted"/>
<dbReference type="CDD" id="cd16328">
    <property type="entry name" value="RseA_N"/>
    <property type="match status" value="1"/>
</dbReference>
<dbReference type="RefSeq" id="WP_092288002.1">
    <property type="nucleotide sequence ID" value="NZ_LT629763.1"/>
</dbReference>
<gene>
    <name evidence="2" type="ORF">SAMN05216271_3387</name>
</gene>
<feature type="domain" description="Anti sigma-E protein RseA N-terminal" evidence="1">
    <location>
        <begin position="7"/>
        <end position="79"/>
    </location>
</feature>
<sequence>MRSEVLQESLSALMDNEADDLEVRRVLQAADQDPALRGTWERYQIARSVLHKEHWQGSVDLSAGIAAALRDEPELNMQPETVAPARSGLWRNMSRVAVAASVTMAVLVGVRMVNQGDMPTQPSLAADTPVVAPSFATSAARSGAVLAGYSDSSSAGAEPIATAQAPSAWHEQRIGRYLREHAENSAQFSSPQLVPYARAASIEGR</sequence>
<name>A0A1H1X1X0_9GAMM</name>
<evidence type="ECO:0000313" key="3">
    <source>
        <dbReference type="Proteomes" id="UP000243413"/>
    </source>
</evidence>
<dbReference type="PANTHER" id="PTHR38104">
    <property type="match status" value="1"/>
</dbReference>
<dbReference type="STRING" id="472181.SAMN05216271_3387"/>
<accession>A0A1H1X1X0</accession>
<dbReference type="Gene3D" id="1.10.10.880">
    <property type="entry name" value="Anti sigma-E protein RseA, N-terminal domain"/>
    <property type="match status" value="1"/>
</dbReference>
<dbReference type="Pfam" id="PF03872">
    <property type="entry name" value="RseA_N"/>
    <property type="match status" value="1"/>
</dbReference>
<organism evidence="2 3">
    <name type="scientific">Halopseudomonas sabulinigri</name>
    <dbReference type="NCBI Taxonomy" id="472181"/>
    <lineage>
        <taxon>Bacteria</taxon>
        <taxon>Pseudomonadati</taxon>
        <taxon>Pseudomonadota</taxon>
        <taxon>Gammaproteobacteria</taxon>
        <taxon>Pseudomonadales</taxon>
        <taxon>Pseudomonadaceae</taxon>
        <taxon>Halopseudomonas</taxon>
    </lineage>
</organism>
<dbReference type="GO" id="GO:0016989">
    <property type="term" value="F:sigma factor antagonist activity"/>
    <property type="evidence" value="ECO:0007669"/>
    <property type="project" value="InterPro"/>
</dbReference>
<evidence type="ECO:0000313" key="2">
    <source>
        <dbReference type="EMBL" id="SDT02549.1"/>
    </source>
</evidence>
<dbReference type="InterPro" id="IPR052383">
    <property type="entry name" value="Anti-sigma-E_RseA-like"/>
</dbReference>
<reference evidence="3" key="1">
    <citation type="submission" date="2016-10" db="EMBL/GenBank/DDBJ databases">
        <authorList>
            <person name="Varghese N."/>
            <person name="Submissions S."/>
        </authorList>
    </citation>
    <scope>NUCLEOTIDE SEQUENCE [LARGE SCALE GENOMIC DNA]</scope>
    <source>
        <strain evidence="3">JCM 14963</strain>
    </source>
</reference>
<dbReference type="Proteomes" id="UP000243413">
    <property type="component" value="Chromosome I"/>
</dbReference>
<dbReference type="EMBL" id="LT629763">
    <property type="protein sequence ID" value="SDT02549.1"/>
    <property type="molecule type" value="Genomic_DNA"/>
</dbReference>
<dbReference type="SUPFAM" id="SSF89069">
    <property type="entry name" value="N-terminal, cytoplasmic domain of anti-sigmaE factor RseA"/>
    <property type="match status" value="1"/>
</dbReference>
<dbReference type="PANTHER" id="PTHR38104:SF1">
    <property type="entry name" value="ANTI-SIGMA-E FACTOR RSEA"/>
    <property type="match status" value="1"/>
</dbReference>
<dbReference type="InterPro" id="IPR036147">
    <property type="entry name" value="Anti-sigma_E_RseA_N_sf"/>
</dbReference>